<dbReference type="InterPro" id="IPR001024">
    <property type="entry name" value="PLAT/LH2_dom"/>
</dbReference>
<comment type="caution">
    <text evidence="3">The sequence shown here is derived from an EMBL/GenBank/DDBJ whole genome shotgun (WGS) entry which is preliminary data.</text>
</comment>
<name>A0A8S2NSR6_9BILA</name>
<feature type="non-terminal residue" evidence="3">
    <location>
        <position position="1548"/>
    </location>
</feature>
<feature type="domain" description="PLAT" evidence="2">
    <location>
        <begin position="357"/>
        <end position="473"/>
    </location>
</feature>
<evidence type="ECO:0000256" key="1">
    <source>
        <dbReference type="PROSITE-ProRule" id="PRU00152"/>
    </source>
</evidence>
<comment type="caution">
    <text evidence="1">Lacks conserved residue(s) required for the propagation of feature annotation.</text>
</comment>
<feature type="domain" description="PLAT" evidence="2">
    <location>
        <begin position="793"/>
        <end position="913"/>
    </location>
</feature>
<proteinExistence type="predicted"/>
<dbReference type="PROSITE" id="PS50095">
    <property type="entry name" value="PLAT"/>
    <property type="match status" value="8"/>
</dbReference>
<evidence type="ECO:0000313" key="3">
    <source>
        <dbReference type="EMBL" id="CAF4016968.1"/>
    </source>
</evidence>
<dbReference type="Gene3D" id="2.60.60.20">
    <property type="entry name" value="PLAT/LH2 domain"/>
    <property type="match status" value="3"/>
</dbReference>
<evidence type="ECO:0000313" key="4">
    <source>
        <dbReference type="Proteomes" id="UP000681967"/>
    </source>
</evidence>
<feature type="domain" description="PLAT" evidence="2">
    <location>
        <begin position="933"/>
        <end position="1059"/>
    </location>
</feature>
<feature type="domain" description="PLAT" evidence="2">
    <location>
        <begin position="1"/>
        <end position="43"/>
    </location>
</feature>
<dbReference type="InterPro" id="IPR036392">
    <property type="entry name" value="PLAT/LH2_dom_sf"/>
</dbReference>
<reference evidence="3" key="1">
    <citation type="submission" date="2021-02" db="EMBL/GenBank/DDBJ databases">
        <authorList>
            <person name="Nowell W R."/>
        </authorList>
    </citation>
    <scope>NUCLEOTIDE SEQUENCE</scope>
</reference>
<dbReference type="PANTHER" id="PTHR45901:SF3">
    <property type="entry name" value="LIPOXYGENASE HOMOLOGY DOMAIN-CONTAINING PROTEIN 1"/>
    <property type="match status" value="1"/>
</dbReference>
<dbReference type="PANTHER" id="PTHR45901">
    <property type="entry name" value="PROTEIN CBG12474"/>
    <property type="match status" value="1"/>
</dbReference>
<dbReference type="SMART" id="SM00308">
    <property type="entry name" value="LH2"/>
    <property type="match status" value="6"/>
</dbReference>
<dbReference type="Proteomes" id="UP000681967">
    <property type="component" value="Unassembled WGS sequence"/>
</dbReference>
<dbReference type="Gene3D" id="2.40.180.10">
    <property type="entry name" value="Catalase core domain"/>
    <property type="match status" value="6"/>
</dbReference>
<dbReference type="Pfam" id="PF01477">
    <property type="entry name" value="PLAT"/>
    <property type="match status" value="8"/>
</dbReference>
<dbReference type="EMBL" id="CAJOBH010005209">
    <property type="protein sequence ID" value="CAF4016968.1"/>
    <property type="molecule type" value="Genomic_DNA"/>
</dbReference>
<feature type="non-terminal residue" evidence="3">
    <location>
        <position position="1"/>
    </location>
</feature>
<gene>
    <name evidence="3" type="ORF">BYL167_LOCUS14554</name>
</gene>
<dbReference type="SUPFAM" id="SSF49723">
    <property type="entry name" value="Lipase/lipooxygenase domain (PLAT/LH2 domain)"/>
    <property type="match status" value="9"/>
</dbReference>
<sequence length="1548" mass="177280">LGAAWYLDRVEIFDPETDQSYLFNCQKWLADDMDDRVICREIPAMDNKALRLAAARGSASGSSLNYGLEMKNIATTYKINVITSNERGSGTDANVYIIIFGENNDTGKVPLAISKTHKDPFERGHTDLFEIEAMDIGEPKKIKIGHDDAGMLSDWLLERVEIDVPKMGRAWVFPCGKWLSTSKGDCQLELELYPKAMATEVYTPHVPYEIKVVTSKISGAGTDANIFIEIYGTDKTTGEVMLCNKKERKGKFQTGSVDTFVLELEDVGKFIEKIRVGHDNTGWGAAWHLDRVEIRRLDKNKKSKTFIFLCNRWFAKDEDDHTIVRELVPEKILEEEVGKGGKLKVRENEIQDRLEIKQYTVDVYTGDKMGCGTDANVFCTIYGDRGDTGERELASSETHMNKFERKQMDRFKIECADLGTIYKLKIRHNNSGPFADWLLAKVEVKDDIKTYVFHCERWLAKGKDTKLEQTLYEKDYQGSMSSLGSIPRSVTGSKLSLASSENDSKSDRFRLGQRKNIMSSIAEETRDPTEEGIPYTVKVKTGDKSDAGTSAHAHIRLVGRKGRQTRLVPLELMQKRRFERGKVETFSLQEPDIGDLDAVEIEHDGETEADSWFLEDVTVEMPTKGRAFYFPCHAWLSKERGDGRTKRTLKVQDSNISTFRPLIPYEATIYTGDVENAGCDCDVSLKLFGTTGSSSEHVIPKDEGLFERGAINPFKFELDDVGKPIKLRVKIIPQHKKGRHKWYLENIELVRHTQHNERQESYFFGLNDWISRETDFCQDLALTKGGKALLKQTTYRVTTKTSDMGGAGSDSDMSIVIFGQFGDSGELKLDDSSTHRNKFERNNEDVFKFPNILSLGALTKVRVTNHETALFKKAWHLEYVQVDDEQTGQSFMFPCNKWLSSSEDDKQTVRDIKCASDSPDSSRRGSLTPDGKVPYEIEVVTSDKANAGTTQHGWILLEGNKKRSDRFLMKNTPQKKILRRGQTDVFTFKSRPLGELRRIILGHQERPEYQLPSYEGREAQWHVAHITITDPSTGTKYEFPIRKWLDINNVGDAFQCAEKQEDAVTQQRHRESIKYKVTVYTGDVDNAGTDANVSIIIYGTLGDTGPRPLKQKGRNLFERGQNSTSSIVARIPYIEKAMQLIIQQLYSVFFFSICSFGSHSSIEQHNTCMSKPLTYHDVERHFNYSSSSLFFLFGINIHRPFLNEFDQTHAEASIFIVVVCKKNSSNCISQNESLPTEYKLEFSVDGVPYSDKNSKIDRRWHRTKAANYEFLYEPFNSHSWYDKPDNEQGSVWKNFIMNMDSYEQENIHSKWVEFDVELSDAGMQFIEGQQLHNNFVVQQFKLYFFVSTFQCLQPPFIYFDGLISKKTYLSAFHLQLMSDKCHLYKYTCYLNMKKITTVNSTEATFNESHTINISINSPLLYSQRISNEQDVKPSNFINRIYENVAIENSVSLSHNQFYLDANCTNKNLITSRQFLLCTQDYFQYDTSIAKFRIDIILCKYAAAYSDRCNYSRYEYILDEYLRLFIPIEGDNITFIGFMRLDNGLSSNE</sequence>
<feature type="domain" description="PLAT" evidence="2">
    <location>
        <begin position="206"/>
        <end position="328"/>
    </location>
</feature>
<dbReference type="InterPro" id="IPR052970">
    <property type="entry name" value="Inner_ear_hair_cell_LOXHD"/>
</dbReference>
<protein>
    <recommendedName>
        <fullName evidence="2">PLAT domain-containing protein</fullName>
    </recommendedName>
</protein>
<organism evidence="3 4">
    <name type="scientific">Rotaria magnacalcarata</name>
    <dbReference type="NCBI Taxonomy" id="392030"/>
    <lineage>
        <taxon>Eukaryota</taxon>
        <taxon>Metazoa</taxon>
        <taxon>Spiralia</taxon>
        <taxon>Gnathifera</taxon>
        <taxon>Rotifera</taxon>
        <taxon>Eurotatoria</taxon>
        <taxon>Bdelloidea</taxon>
        <taxon>Philodinida</taxon>
        <taxon>Philodinidae</taxon>
        <taxon>Rotaria</taxon>
    </lineage>
</organism>
<evidence type="ECO:0000259" key="2">
    <source>
        <dbReference type="PROSITE" id="PS50095"/>
    </source>
</evidence>
<dbReference type="CDD" id="cd01756">
    <property type="entry name" value="PLAT_repeat"/>
    <property type="match status" value="4"/>
</dbReference>
<feature type="domain" description="PLAT" evidence="2">
    <location>
        <begin position="533"/>
        <end position="650"/>
    </location>
</feature>
<feature type="domain" description="PLAT" evidence="2">
    <location>
        <begin position="75"/>
        <end position="193"/>
    </location>
</feature>
<feature type="domain" description="PLAT" evidence="2">
    <location>
        <begin position="663"/>
        <end position="784"/>
    </location>
</feature>
<accession>A0A8S2NSR6</accession>